<keyword evidence="6" id="KW-0997">Cell inner membrane</keyword>
<evidence type="ECO:0000256" key="9">
    <source>
        <dbReference type="ARBA" id="ARBA00022781"/>
    </source>
</evidence>
<evidence type="ECO:0000256" key="10">
    <source>
        <dbReference type="ARBA" id="ARBA00022989"/>
    </source>
</evidence>
<evidence type="ECO:0000256" key="12">
    <source>
        <dbReference type="ARBA" id="ARBA00023136"/>
    </source>
</evidence>
<keyword evidence="10 13" id="KW-1133">Transmembrane helix</keyword>
<reference evidence="16 17" key="1">
    <citation type="journal article" date="2015" name="Genome Announc.">
        <title>Draft Genome Sequences of Marine Isolates of Thalassomonas viridans and Thalassomonas actiniarum.</title>
        <authorList>
            <person name="Olonade I."/>
            <person name="van Zyl L.J."/>
            <person name="Trindade M."/>
        </authorList>
    </citation>
    <scope>NUCLEOTIDE SEQUENCE [LARGE SCALE GENOMIC DNA]</scope>
    <source>
        <strain evidence="16 17">XOM25</strain>
    </source>
</reference>
<dbReference type="RefSeq" id="WP_044838603.1">
    <property type="nucleotide sequence ID" value="NZ_CP059734.1"/>
</dbReference>
<feature type="transmembrane region" description="Helical" evidence="13">
    <location>
        <begin position="202"/>
        <end position="220"/>
    </location>
</feature>
<dbReference type="Pfam" id="PF01618">
    <property type="entry name" value="MotA_ExbB"/>
    <property type="match status" value="1"/>
</dbReference>
<keyword evidence="7 13" id="KW-0812">Transmembrane</keyword>
<dbReference type="GO" id="GO:0006935">
    <property type="term" value="P:chemotaxis"/>
    <property type="evidence" value="ECO:0007669"/>
    <property type="project" value="UniProtKB-KW"/>
</dbReference>
<dbReference type="InterPro" id="IPR046786">
    <property type="entry name" value="MotA_N"/>
</dbReference>
<dbReference type="PANTHER" id="PTHR30433">
    <property type="entry name" value="CHEMOTAXIS PROTEIN MOTA"/>
    <property type="match status" value="1"/>
</dbReference>
<comment type="similarity">
    <text evidence="2">Belongs to the MotA family.</text>
</comment>
<keyword evidence="4" id="KW-1003">Cell membrane</keyword>
<evidence type="ECO:0000256" key="6">
    <source>
        <dbReference type="ARBA" id="ARBA00022519"/>
    </source>
</evidence>
<evidence type="ECO:0000256" key="8">
    <source>
        <dbReference type="ARBA" id="ARBA00022779"/>
    </source>
</evidence>
<dbReference type="EMBL" id="CP059734">
    <property type="protein sequence ID" value="WDE08691.1"/>
    <property type="molecule type" value="Genomic_DNA"/>
</dbReference>
<evidence type="ECO:0000256" key="4">
    <source>
        <dbReference type="ARBA" id="ARBA00022475"/>
    </source>
</evidence>
<name>A0AAE9Z8K4_9GAMM</name>
<keyword evidence="3" id="KW-0813">Transport</keyword>
<evidence type="ECO:0000256" key="3">
    <source>
        <dbReference type="ARBA" id="ARBA00022448"/>
    </source>
</evidence>
<evidence type="ECO:0000256" key="5">
    <source>
        <dbReference type="ARBA" id="ARBA00022500"/>
    </source>
</evidence>
<dbReference type="Pfam" id="PF20560">
    <property type="entry name" value="MotA_N"/>
    <property type="match status" value="1"/>
</dbReference>
<evidence type="ECO:0000256" key="7">
    <source>
        <dbReference type="ARBA" id="ARBA00022692"/>
    </source>
</evidence>
<feature type="domain" description="Motility protein A N-terminal" evidence="15">
    <location>
        <begin position="5"/>
        <end position="93"/>
    </location>
</feature>
<evidence type="ECO:0000259" key="14">
    <source>
        <dbReference type="Pfam" id="PF01618"/>
    </source>
</evidence>
<organism evidence="16 17">
    <name type="scientific">Thalassomonas viridans</name>
    <dbReference type="NCBI Taxonomy" id="137584"/>
    <lineage>
        <taxon>Bacteria</taxon>
        <taxon>Pseudomonadati</taxon>
        <taxon>Pseudomonadota</taxon>
        <taxon>Gammaproteobacteria</taxon>
        <taxon>Alteromonadales</taxon>
        <taxon>Colwelliaceae</taxon>
        <taxon>Thalassomonas</taxon>
    </lineage>
</organism>
<keyword evidence="17" id="KW-1185">Reference proteome</keyword>
<keyword evidence="11" id="KW-0406">Ion transport</keyword>
<dbReference type="KEGG" id="tvd:SG34_032795"/>
<keyword evidence="16" id="KW-0969">Cilium</keyword>
<dbReference type="Proteomes" id="UP000032352">
    <property type="component" value="Chromosome pTvir"/>
</dbReference>
<accession>A0AAE9Z8K4</accession>
<keyword evidence="12 13" id="KW-0472">Membrane</keyword>
<keyword evidence="8" id="KW-0283">Flagellar rotation</keyword>
<dbReference type="GO" id="GO:1902600">
    <property type="term" value="P:proton transmembrane transport"/>
    <property type="evidence" value="ECO:0007669"/>
    <property type="project" value="UniProtKB-KW"/>
</dbReference>
<evidence type="ECO:0000256" key="2">
    <source>
        <dbReference type="ARBA" id="ARBA00008038"/>
    </source>
</evidence>
<reference evidence="16 17" key="2">
    <citation type="journal article" date="2022" name="Mar. Drugs">
        <title>Bioassay-Guided Fractionation Leads to the Detection of Cholic Acid Generated by the Rare Thalassomonas sp.</title>
        <authorList>
            <person name="Pheiffer F."/>
            <person name="Schneider Y.K."/>
            <person name="Hansen E.H."/>
            <person name="Andersen J.H."/>
            <person name="Isaksson J."/>
            <person name="Busche T."/>
            <person name="R C."/>
            <person name="Kalinowski J."/>
            <person name="Zyl L.V."/>
            <person name="Trindade M."/>
        </authorList>
    </citation>
    <scope>NUCLEOTIDE SEQUENCE [LARGE SCALE GENOMIC DNA]</scope>
    <source>
        <strain evidence="16 17">XOM25</strain>
    </source>
</reference>
<feature type="transmembrane region" description="Helical" evidence="13">
    <location>
        <begin position="27"/>
        <end position="48"/>
    </location>
</feature>
<dbReference type="InterPro" id="IPR022522">
    <property type="entry name" value="Flagellar_motor_stator_MotA"/>
</dbReference>
<evidence type="ECO:0000256" key="11">
    <source>
        <dbReference type="ARBA" id="ARBA00023065"/>
    </source>
</evidence>
<feature type="domain" description="MotA/TolQ/ExbB proton channel" evidence="14">
    <location>
        <begin position="138"/>
        <end position="237"/>
    </location>
</feature>
<comment type="subcellular location">
    <subcellularLocation>
        <location evidence="1">Cell inner membrane</location>
        <topology evidence="1">Multi-pass membrane protein</topology>
    </subcellularLocation>
</comment>
<evidence type="ECO:0000259" key="15">
    <source>
        <dbReference type="Pfam" id="PF20560"/>
    </source>
</evidence>
<dbReference type="NCBIfam" id="TIGR03818">
    <property type="entry name" value="MotA1"/>
    <property type="match status" value="1"/>
</dbReference>
<keyword evidence="16" id="KW-0966">Cell projection</keyword>
<dbReference type="InterPro" id="IPR002898">
    <property type="entry name" value="MotA_ExbB_proton_chnl"/>
</dbReference>
<evidence type="ECO:0000313" key="16">
    <source>
        <dbReference type="EMBL" id="WDE08691.1"/>
    </source>
</evidence>
<dbReference type="PANTHER" id="PTHR30433:SF4">
    <property type="entry name" value="MOTILITY PROTEIN A"/>
    <property type="match status" value="1"/>
</dbReference>
<feature type="transmembrane region" description="Helical" evidence="13">
    <location>
        <begin position="168"/>
        <end position="190"/>
    </location>
</feature>
<proteinExistence type="inferred from homology"/>
<dbReference type="PROSITE" id="PS01307">
    <property type="entry name" value="MOTA"/>
    <property type="match status" value="1"/>
</dbReference>
<keyword evidence="16" id="KW-0282">Flagellum</keyword>
<keyword evidence="5" id="KW-0145">Chemotaxis</keyword>
<evidence type="ECO:0000256" key="1">
    <source>
        <dbReference type="ARBA" id="ARBA00004429"/>
    </source>
</evidence>
<protein>
    <submittedName>
        <fullName evidence="16">Flagellar motor stator protein MotA</fullName>
    </submittedName>
</protein>
<dbReference type="InterPro" id="IPR000540">
    <property type="entry name" value="Flag_MotA_CS"/>
</dbReference>
<dbReference type="GO" id="GO:0005886">
    <property type="term" value="C:plasma membrane"/>
    <property type="evidence" value="ECO:0007669"/>
    <property type="project" value="UniProtKB-SubCell"/>
</dbReference>
<evidence type="ECO:0000256" key="13">
    <source>
        <dbReference type="SAM" id="Phobius"/>
    </source>
</evidence>
<dbReference type="InterPro" id="IPR047055">
    <property type="entry name" value="MotA-like"/>
</dbReference>
<sequence>MAFIGGIILLVVSLFGGYKFMHGNLTALWQPFEIAMIVGSAVGAFIIANPRHIIKAVYGNIVTFISPKKYEPVDPLEVLGLMYMLLESLKNDGAQALSKHINAPKQSEFFKQYPAILADICLTNFIIDYFRIISTGKMSTKDIAALIDIEIESRLQELSMPAAALNKIADYLPGFGILSAILGIVTAMGSLGGDPQVLGQQVAAALVGTFIGLLLSYGIIGPLSSALAYRALEEIKLFDACKATLIATVSGIPPKLAIEFGRKTLFSTDRPSFKRVQKLTQVSVS</sequence>
<evidence type="ECO:0000313" key="17">
    <source>
        <dbReference type="Proteomes" id="UP000032352"/>
    </source>
</evidence>
<dbReference type="GO" id="GO:0071978">
    <property type="term" value="P:bacterial-type flagellum-dependent swarming motility"/>
    <property type="evidence" value="ECO:0007669"/>
    <property type="project" value="InterPro"/>
</dbReference>
<gene>
    <name evidence="16" type="primary">motA</name>
    <name evidence="16" type="ORF">SG34_032795</name>
</gene>
<dbReference type="AlphaFoldDB" id="A0AAE9Z8K4"/>
<keyword evidence="9" id="KW-0375">Hydrogen ion transport</keyword>